<organism evidence="2 3">
    <name type="scientific">Hydnum rufescens UP504</name>
    <dbReference type="NCBI Taxonomy" id="1448309"/>
    <lineage>
        <taxon>Eukaryota</taxon>
        <taxon>Fungi</taxon>
        <taxon>Dikarya</taxon>
        <taxon>Basidiomycota</taxon>
        <taxon>Agaricomycotina</taxon>
        <taxon>Agaricomycetes</taxon>
        <taxon>Cantharellales</taxon>
        <taxon>Hydnaceae</taxon>
        <taxon>Hydnum</taxon>
    </lineage>
</organism>
<dbReference type="AlphaFoldDB" id="A0A9P6DSG2"/>
<reference evidence="2" key="1">
    <citation type="journal article" date="2020" name="Nat. Commun.">
        <title>Large-scale genome sequencing of mycorrhizal fungi provides insights into the early evolution of symbiotic traits.</title>
        <authorList>
            <person name="Miyauchi S."/>
            <person name="Kiss E."/>
            <person name="Kuo A."/>
            <person name="Drula E."/>
            <person name="Kohler A."/>
            <person name="Sanchez-Garcia M."/>
            <person name="Morin E."/>
            <person name="Andreopoulos B."/>
            <person name="Barry K.W."/>
            <person name="Bonito G."/>
            <person name="Buee M."/>
            <person name="Carver A."/>
            <person name="Chen C."/>
            <person name="Cichocki N."/>
            <person name="Clum A."/>
            <person name="Culley D."/>
            <person name="Crous P.W."/>
            <person name="Fauchery L."/>
            <person name="Girlanda M."/>
            <person name="Hayes R.D."/>
            <person name="Keri Z."/>
            <person name="LaButti K."/>
            <person name="Lipzen A."/>
            <person name="Lombard V."/>
            <person name="Magnuson J."/>
            <person name="Maillard F."/>
            <person name="Murat C."/>
            <person name="Nolan M."/>
            <person name="Ohm R.A."/>
            <person name="Pangilinan J."/>
            <person name="Pereira M.F."/>
            <person name="Perotto S."/>
            <person name="Peter M."/>
            <person name="Pfister S."/>
            <person name="Riley R."/>
            <person name="Sitrit Y."/>
            <person name="Stielow J.B."/>
            <person name="Szollosi G."/>
            <person name="Zifcakova L."/>
            <person name="Stursova M."/>
            <person name="Spatafora J.W."/>
            <person name="Tedersoo L."/>
            <person name="Vaario L.M."/>
            <person name="Yamada A."/>
            <person name="Yan M."/>
            <person name="Wang P."/>
            <person name="Xu J."/>
            <person name="Bruns T."/>
            <person name="Baldrian P."/>
            <person name="Vilgalys R."/>
            <person name="Dunand C."/>
            <person name="Henrissat B."/>
            <person name="Grigoriev I.V."/>
            <person name="Hibbett D."/>
            <person name="Nagy L.G."/>
            <person name="Martin F.M."/>
        </authorList>
    </citation>
    <scope>NUCLEOTIDE SEQUENCE</scope>
    <source>
        <strain evidence="2">UP504</strain>
    </source>
</reference>
<feature type="compositionally biased region" description="Polar residues" evidence="1">
    <location>
        <begin position="108"/>
        <end position="125"/>
    </location>
</feature>
<protein>
    <submittedName>
        <fullName evidence="2">Uncharacterized protein</fullName>
    </submittedName>
</protein>
<evidence type="ECO:0000256" key="1">
    <source>
        <dbReference type="SAM" id="MobiDB-lite"/>
    </source>
</evidence>
<dbReference type="EMBL" id="MU128991">
    <property type="protein sequence ID" value="KAF9512122.1"/>
    <property type="molecule type" value="Genomic_DNA"/>
</dbReference>
<comment type="caution">
    <text evidence="2">The sequence shown here is derived from an EMBL/GenBank/DDBJ whole genome shotgun (WGS) entry which is preliminary data.</text>
</comment>
<dbReference type="InterPro" id="IPR011990">
    <property type="entry name" value="TPR-like_helical_dom_sf"/>
</dbReference>
<dbReference type="SUPFAM" id="SSF48452">
    <property type="entry name" value="TPR-like"/>
    <property type="match status" value="1"/>
</dbReference>
<feature type="compositionally biased region" description="Low complexity" evidence="1">
    <location>
        <begin position="91"/>
        <end position="102"/>
    </location>
</feature>
<dbReference type="GO" id="GO:0005634">
    <property type="term" value="C:nucleus"/>
    <property type="evidence" value="ECO:0007669"/>
    <property type="project" value="TreeGrafter"/>
</dbReference>
<feature type="compositionally biased region" description="Low complexity" evidence="1">
    <location>
        <begin position="453"/>
        <end position="462"/>
    </location>
</feature>
<dbReference type="PANTHER" id="PTHR31859:SF1">
    <property type="entry name" value="TETRATRICOPEPTIDE REPEAT PROTEIN 39C"/>
    <property type="match status" value="1"/>
</dbReference>
<dbReference type="Pfam" id="PF10300">
    <property type="entry name" value="Iml2-TPR_39"/>
    <property type="match status" value="1"/>
</dbReference>
<evidence type="ECO:0000313" key="2">
    <source>
        <dbReference type="EMBL" id="KAF9512122.1"/>
    </source>
</evidence>
<feature type="region of interest" description="Disordered" evidence="1">
    <location>
        <begin position="1"/>
        <end position="25"/>
    </location>
</feature>
<dbReference type="InterPro" id="IPR019412">
    <property type="entry name" value="IML2/TPR_39"/>
</dbReference>
<gene>
    <name evidence="2" type="ORF">BS47DRAFT_1345927</name>
</gene>
<accession>A0A9P6DSG2</accession>
<sequence>MVDAVKSLTQAETGARQQSKVSKGGKITGKFPPGLEWDVLQADAIVLLGFTHVLSESYMGYVKCFYALNSAHGKFSRLYSLVYPQGLDRYSTPTTSRTSSTSDLVPLSPTSTFSAASPGSSDALPSSPYSPAGNFFTRWPLATPKSALPKKIVPDGPVDRLILSGTAFGFGLFNLVFSMLPPKIRSVVGILGFQGDRRLALQALAVAAAGDDVHSHFAALTLMTYHGYVLQLSGFQADGEYIIRQYNALLARGEKKFPHGSLWLVNRAKIQRNDGHNQAAIETLNHALNPCSRPANFRQADAMLVFELAWVHLVEDQFEEAADAFLRMMQLNHWSHATYAFLAAGCYLSVGTPERRKTAQELFGRIPDLLERKRMGGRELPTEAYIRKKITWYKKKQIQRGGDQANFVECIRITPCDEFSIVWNNFSRVSKPIAESHIAKLVQLTPAVVVSSPRSRSSLDSPVSPPERTSRPDLELPDELCTRFVLLGLLHREIGYLDESREFFEAAVAVKSVETGLMTNTAYFELAVLVLKRAEAHSMGNGDVPGGIVGDIERWNVALSEASRYLQLASQRMQDFDLGTRLDSRIGLLRSEIELKRKMLGI</sequence>
<dbReference type="GO" id="GO:0005829">
    <property type="term" value="C:cytosol"/>
    <property type="evidence" value="ECO:0007669"/>
    <property type="project" value="TreeGrafter"/>
</dbReference>
<keyword evidence="3" id="KW-1185">Reference proteome</keyword>
<proteinExistence type="predicted"/>
<evidence type="ECO:0000313" key="3">
    <source>
        <dbReference type="Proteomes" id="UP000886523"/>
    </source>
</evidence>
<name>A0A9P6DSG2_9AGAM</name>
<dbReference type="Gene3D" id="1.25.40.10">
    <property type="entry name" value="Tetratricopeptide repeat domain"/>
    <property type="match status" value="1"/>
</dbReference>
<feature type="region of interest" description="Disordered" evidence="1">
    <location>
        <begin position="453"/>
        <end position="474"/>
    </location>
</feature>
<feature type="region of interest" description="Disordered" evidence="1">
    <location>
        <begin position="90"/>
        <end position="125"/>
    </location>
</feature>
<dbReference type="PANTHER" id="PTHR31859">
    <property type="entry name" value="TETRATRICOPEPTIDE REPEAT PROTEIN 39 FAMILY MEMBER"/>
    <property type="match status" value="1"/>
</dbReference>
<dbReference type="OrthoDB" id="2154985at2759"/>
<feature type="compositionally biased region" description="Polar residues" evidence="1">
    <location>
        <begin position="7"/>
        <end position="21"/>
    </location>
</feature>
<dbReference type="GO" id="GO:0005741">
    <property type="term" value="C:mitochondrial outer membrane"/>
    <property type="evidence" value="ECO:0007669"/>
    <property type="project" value="TreeGrafter"/>
</dbReference>
<dbReference type="Proteomes" id="UP000886523">
    <property type="component" value="Unassembled WGS sequence"/>
</dbReference>